<protein>
    <submittedName>
        <fullName evidence="1">Uncharacterized protein</fullName>
    </submittedName>
</protein>
<reference evidence="1 2" key="1">
    <citation type="submission" date="2024-06" db="EMBL/GenBank/DDBJ databases">
        <title>The Natural Products Discovery Center: Release of the First 8490 Sequenced Strains for Exploring Actinobacteria Biosynthetic Diversity.</title>
        <authorList>
            <person name="Kalkreuter E."/>
            <person name="Kautsar S.A."/>
            <person name="Yang D."/>
            <person name="Bader C.D."/>
            <person name="Teijaro C.N."/>
            <person name="Fluegel L."/>
            <person name="Davis C.M."/>
            <person name="Simpson J.R."/>
            <person name="Lauterbach L."/>
            <person name="Steele A.D."/>
            <person name="Gui C."/>
            <person name="Meng S."/>
            <person name="Li G."/>
            <person name="Viehrig K."/>
            <person name="Ye F."/>
            <person name="Su P."/>
            <person name="Kiefer A.F."/>
            <person name="Nichols A."/>
            <person name="Cepeda A.J."/>
            <person name="Yan W."/>
            <person name="Fan B."/>
            <person name="Jiang Y."/>
            <person name="Adhikari A."/>
            <person name="Zheng C.-J."/>
            <person name="Schuster L."/>
            <person name="Cowan T.M."/>
            <person name="Smanski M.J."/>
            <person name="Chevrette M.G."/>
            <person name="De Carvalho L.P.S."/>
            <person name="Shen B."/>
        </authorList>
    </citation>
    <scope>NUCLEOTIDE SEQUENCE [LARGE SCALE GENOMIC DNA]</scope>
    <source>
        <strain evidence="1 2">NPDC045974</strain>
    </source>
</reference>
<sequence length="176" mass="19233">MSPAAIALPVPAAVPEFLAPRIEHLRHTLRAGRREEALRLAQTISGELAESYGPLHHYTLHALELLAFCAQLAWQPTIATEASVYTAAAWQHFLDAEHPHIRRQARNGAASWLTITDAPDAVRTGTSLLELLQSLYGKDHPSTPFVERRLNAITGADQEAAKRALRASGPALMIKP</sequence>
<evidence type="ECO:0000313" key="2">
    <source>
        <dbReference type="Proteomes" id="UP001551329"/>
    </source>
</evidence>
<organism evidence="1 2">
    <name type="scientific">Streptomyces narbonensis</name>
    <dbReference type="NCBI Taxonomy" id="67333"/>
    <lineage>
        <taxon>Bacteria</taxon>
        <taxon>Bacillati</taxon>
        <taxon>Actinomycetota</taxon>
        <taxon>Actinomycetes</taxon>
        <taxon>Kitasatosporales</taxon>
        <taxon>Streptomycetaceae</taxon>
        <taxon>Streptomyces</taxon>
    </lineage>
</organism>
<dbReference type="Gene3D" id="1.25.40.10">
    <property type="entry name" value="Tetratricopeptide repeat domain"/>
    <property type="match status" value="1"/>
</dbReference>
<dbReference type="RefSeq" id="WP_358476168.1">
    <property type="nucleotide sequence ID" value="NZ_JBEZAE010000015.1"/>
</dbReference>
<evidence type="ECO:0000313" key="1">
    <source>
        <dbReference type="EMBL" id="MEU7072885.1"/>
    </source>
</evidence>
<name>A0ABV3CFJ8_9ACTN</name>
<keyword evidence="2" id="KW-1185">Reference proteome</keyword>
<dbReference type="EMBL" id="JBEZAE010000015">
    <property type="protein sequence ID" value="MEU7072885.1"/>
    <property type="molecule type" value="Genomic_DNA"/>
</dbReference>
<proteinExistence type="predicted"/>
<gene>
    <name evidence="1" type="ORF">AB0A88_22445</name>
</gene>
<accession>A0ABV3CFJ8</accession>
<comment type="caution">
    <text evidence="1">The sequence shown here is derived from an EMBL/GenBank/DDBJ whole genome shotgun (WGS) entry which is preliminary data.</text>
</comment>
<dbReference type="Proteomes" id="UP001551329">
    <property type="component" value="Unassembled WGS sequence"/>
</dbReference>
<dbReference type="InterPro" id="IPR011990">
    <property type="entry name" value="TPR-like_helical_dom_sf"/>
</dbReference>